<sequence length="555" mass="60277">MGDYYIGVDVGTASVRACVVDVSGKILSVAVKGITVWNPRPDHYQQSSEEIWSAVVYTVRAVISEAKVKPERIVGIGFDATCSLVVLGDRFQPVTVSLDGEESQNIIMWMDHRAQKEADVITATRHSVLKSVGGIMSLEMQPPKLKWLKQNIPSTWQRAAHLFDLPDFLTWRATGSLSRSLCSLVCKWGFQADSDGRLCWDDDFLALIDLGDLTENNHSKLGNLQQDVGSPCGSGLSNQAAEELGLIPGTPVGTSMIDAHAGALACVGCTPVASSHKETLADLDNRIVIIAGTSTCHIICTRTSVSVPGVWGPYYSAMVPGMWVNEGGQSVAGRLIDFVTSSHPAFSETKTKAVDRGLHEYEYLNDHLQQMAVRNHFQTVAHLTHGFHVWPDFHGNRSPVADASLRGMICGLSLSATEDDLALLYLATIQALAYGTRHIIAEMEKSGHMISTVYLCGGLRNNRLYVQTHADVLGLPVVLPEVDQSVLLGAAMLGAFASGKFDSLQSVMLAMGGQGSVVDPDAAVSSFHEKKFQVFLEMLGDQQKYRNMMKDVLRS</sequence>
<accession>A0A8S3Z389</accession>
<comment type="caution">
    <text evidence="7">The sequence shown here is derived from an EMBL/GenBank/DDBJ whole genome shotgun (WGS) entry which is preliminary data.</text>
</comment>
<dbReference type="InterPro" id="IPR000577">
    <property type="entry name" value="Carb_kinase_FGGY"/>
</dbReference>
<feature type="domain" description="Carbohydrate kinase FGGY C-terminal" evidence="6">
    <location>
        <begin position="288"/>
        <end position="497"/>
    </location>
</feature>
<dbReference type="GO" id="GO:0005737">
    <property type="term" value="C:cytoplasm"/>
    <property type="evidence" value="ECO:0007669"/>
    <property type="project" value="TreeGrafter"/>
</dbReference>
<dbReference type="OrthoDB" id="203824at2759"/>
<reference evidence="7" key="1">
    <citation type="submission" date="2021-04" db="EMBL/GenBank/DDBJ databases">
        <authorList>
            <consortium name="Molecular Ecology Group"/>
        </authorList>
    </citation>
    <scope>NUCLEOTIDE SEQUENCE</scope>
</reference>
<dbReference type="EMBL" id="CAJHNH020001024">
    <property type="protein sequence ID" value="CAG5121096.1"/>
    <property type="molecule type" value="Genomic_DNA"/>
</dbReference>
<gene>
    <name evidence="7" type="ORF">CUNI_LOCUS6654</name>
</gene>
<evidence type="ECO:0000256" key="2">
    <source>
        <dbReference type="ARBA" id="ARBA00022679"/>
    </source>
</evidence>
<dbReference type="PANTHER" id="PTHR43435">
    <property type="entry name" value="RIBULOKINASE"/>
    <property type="match status" value="1"/>
</dbReference>
<organism evidence="7 8">
    <name type="scientific">Candidula unifasciata</name>
    <dbReference type="NCBI Taxonomy" id="100452"/>
    <lineage>
        <taxon>Eukaryota</taxon>
        <taxon>Metazoa</taxon>
        <taxon>Spiralia</taxon>
        <taxon>Lophotrochozoa</taxon>
        <taxon>Mollusca</taxon>
        <taxon>Gastropoda</taxon>
        <taxon>Heterobranchia</taxon>
        <taxon>Euthyneura</taxon>
        <taxon>Panpulmonata</taxon>
        <taxon>Eupulmonata</taxon>
        <taxon>Stylommatophora</taxon>
        <taxon>Helicina</taxon>
        <taxon>Helicoidea</taxon>
        <taxon>Geomitridae</taxon>
        <taxon>Candidula</taxon>
    </lineage>
</organism>
<name>A0A8S3Z389_9EUPU</name>
<keyword evidence="8" id="KW-1185">Reference proteome</keyword>
<dbReference type="Gene3D" id="1.20.58.2240">
    <property type="match status" value="1"/>
</dbReference>
<evidence type="ECO:0000256" key="4">
    <source>
        <dbReference type="ARBA" id="ARBA00074355"/>
    </source>
</evidence>
<evidence type="ECO:0000313" key="7">
    <source>
        <dbReference type="EMBL" id="CAG5121096.1"/>
    </source>
</evidence>
<evidence type="ECO:0000259" key="5">
    <source>
        <dbReference type="Pfam" id="PF00370"/>
    </source>
</evidence>
<dbReference type="InterPro" id="IPR006003">
    <property type="entry name" value="FGGY_RbtK-like"/>
</dbReference>
<dbReference type="Pfam" id="PF00370">
    <property type="entry name" value="FGGY_N"/>
    <property type="match status" value="1"/>
</dbReference>
<dbReference type="AlphaFoldDB" id="A0A8S3Z389"/>
<evidence type="ECO:0000313" key="8">
    <source>
        <dbReference type="Proteomes" id="UP000678393"/>
    </source>
</evidence>
<keyword evidence="2" id="KW-0808">Transferase</keyword>
<dbReference type="Gene3D" id="3.30.420.40">
    <property type="match status" value="1"/>
</dbReference>
<dbReference type="InterPro" id="IPR018485">
    <property type="entry name" value="FGGY_C"/>
</dbReference>
<dbReference type="PIRSF" id="PIRSF000538">
    <property type="entry name" value="GlpK"/>
    <property type="match status" value="1"/>
</dbReference>
<dbReference type="InterPro" id="IPR043129">
    <property type="entry name" value="ATPase_NBD"/>
</dbReference>
<dbReference type="SUPFAM" id="SSF53067">
    <property type="entry name" value="Actin-like ATPase domain"/>
    <property type="match status" value="2"/>
</dbReference>
<evidence type="ECO:0000259" key="6">
    <source>
        <dbReference type="Pfam" id="PF02782"/>
    </source>
</evidence>
<feature type="domain" description="Carbohydrate kinase FGGY N-terminal" evidence="5">
    <location>
        <begin position="4"/>
        <end position="264"/>
    </location>
</feature>
<comment type="similarity">
    <text evidence="1">Belongs to the FGGY kinase family.</text>
</comment>
<evidence type="ECO:0000256" key="1">
    <source>
        <dbReference type="ARBA" id="ARBA00009156"/>
    </source>
</evidence>
<proteinExistence type="inferred from homology"/>
<protein>
    <recommendedName>
        <fullName evidence="4">FGGY carbohydrate kinase domain-containing protein</fullName>
    </recommendedName>
</protein>
<dbReference type="FunFam" id="3.30.420.40:FF:000101">
    <property type="entry name" value="FGGY carbohydrate kinase domain-containing protein"/>
    <property type="match status" value="1"/>
</dbReference>
<dbReference type="NCBIfam" id="TIGR01315">
    <property type="entry name" value="5C_CHO_kinase"/>
    <property type="match status" value="1"/>
</dbReference>
<keyword evidence="3" id="KW-0418">Kinase</keyword>
<dbReference type="PANTHER" id="PTHR43435:SF4">
    <property type="entry name" value="FGGY CARBOHYDRATE KINASE DOMAIN-CONTAINING PROTEIN"/>
    <property type="match status" value="1"/>
</dbReference>
<dbReference type="Pfam" id="PF02782">
    <property type="entry name" value="FGGY_C"/>
    <property type="match status" value="1"/>
</dbReference>
<dbReference type="GO" id="GO:0019150">
    <property type="term" value="F:D-ribulokinase activity"/>
    <property type="evidence" value="ECO:0007669"/>
    <property type="project" value="TreeGrafter"/>
</dbReference>
<evidence type="ECO:0000256" key="3">
    <source>
        <dbReference type="ARBA" id="ARBA00022777"/>
    </source>
</evidence>
<dbReference type="Proteomes" id="UP000678393">
    <property type="component" value="Unassembled WGS sequence"/>
</dbReference>
<dbReference type="GO" id="GO:0019321">
    <property type="term" value="P:pentose metabolic process"/>
    <property type="evidence" value="ECO:0007669"/>
    <property type="project" value="TreeGrafter"/>
</dbReference>
<dbReference type="InterPro" id="IPR018484">
    <property type="entry name" value="FGGY_N"/>
</dbReference>
<dbReference type="CDD" id="cd07782">
    <property type="entry name" value="ASKHA_NBD_FGGY_D-RBK"/>
    <property type="match status" value="1"/>
</dbReference>